<dbReference type="EMBL" id="LGRX02022773">
    <property type="protein sequence ID" value="KAK3255289.1"/>
    <property type="molecule type" value="Genomic_DNA"/>
</dbReference>
<comment type="caution">
    <text evidence="3">The sequence shown here is derived from an EMBL/GenBank/DDBJ whole genome shotgun (WGS) entry which is preliminary data.</text>
</comment>
<sequence>DEGEILVLQRHELGLLYTDITVNSYGAATCHDGICTFRVDHFGVFTIGFRPFLSPSLPPPPPPPPPPPLPSPPPLTSADSDAAPHPPPGPPLAPGDAGGSGDDNTELWEQGSDFWYWVTIMLLATLLVGYAGVMLNSRREAQVVAPGTALPLPPSPKLDLEAGTVARAGSSGAAACERVRRYSPYGTPPCQLFVALFFSSRLPGGFSHRISASELRYITCTVVSTSR</sequence>
<accession>A0AAE0KP41</accession>
<evidence type="ECO:0000256" key="1">
    <source>
        <dbReference type="SAM" id="MobiDB-lite"/>
    </source>
</evidence>
<organism evidence="3 4">
    <name type="scientific">Cymbomonas tetramitiformis</name>
    <dbReference type="NCBI Taxonomy" id="36881"/>
    <lineage>
        <taxon>Eukaryota</taxon>
        <taxon>Viridiplantae</taxon>
        <taxon>Chlorophyta</taxon>
        <taxon>Pyramimonadophyceae</taxon>
        <taxon>Pyramimonadales</taxon>
        <taxon>Pyramimonadaceae</taxon>
        <taxon>Cymbomonas</taxon>
    </lineage>
</organism>
<feature type="compositionally biased region" description="Pro residues" evidence="1">
    <location>
        <begin position="56"/>
        <end position="75"/>
    </location>
</feature>
<evidence type="ECO:0000256" key="2">
    <source>
        <dbReference type="SAM" id="Phobius"/>
    </source>
</evidence>
<protein>
    <submittedName>
        <fullName evidence="3">Uncharacterized protein</fullName>
    </submittedName>
</protein>
<evidence type="ECO:0000313" key="4">
    <source>
        <dbReference type="Proteomes" id="UP001190700"/>
    </source>
</evidence>
<feature type="compositionally biased region" description="Pro residues" evidence="1">
    <location>
        <begin position="84"/>
        <end position="93"/>
    </location>
</feature>
<gene>
    <name evidence="3" type="ORF">CYMTET_35521</name>
</gene>
<feature type="transmembrane region" description="Helical" evidence="2">
    <location>
        <begin position="114"/>
        <end position="133"/>
    </location>
</feature>
<proteinExistence type="predicted"/>
<keyword evidence="2" id="KW-1133">Transmembrane helix</keyword>
<feature type="region of interest" description="Disordered" evidence="1">
    <location>
        <begin position="56"/>
        <end position="105"/>
    </location>
</feature>
<keyword evidence="2" id="KW-0812">Transmembrane</keyword>
<dbReference type="Proteomes" id="UP001190700">
    <property type="component" value="Unassembled WGS sequence"/>
</dbReference>
<feature type="non-terminal residue" evidence="3">
    <location>
        <position position="1"/>
    </location>
</feature>
<evidence type="ECO:0000313" key="3">
    <source>
        <dbReference type="EMBL" id="KAK3255289.1"/>
    </source>
</evidence>
<reference evidence="3 4" key="1">
    <citation type="journal article" date="2015" name="Genome Biol. Evol.">
        <title>Comparative Genomics of a Bacterivorous Green Alga Reveals Evolutionary Causalities and Consequences of Phago-Mixotrophic Mode of Nutrition.</title>
        <authorList>
            <person name="Burns J.A."/>
            <person name="Paasch A."/>
            <person name="Narechania A."/>
            <person name="Kim E."/>
        </authorList>
    </citation>
    <scope>NUCLEOTIDE SEQUENCE [LARGE SCALE GENOMIC DNA]</scope>
    <source>
        <strain evidence="3 4">PLY_AMNH</strain>
    </source>
</reference>
<dbReference type="AlphaFoldDB" id="A0AAE0KP41"/>
<keyword evidence="2" id="KW-0472">Membrane</keyword>
<name>A0AAE0KP41_9CHLO</name>
<keyword evidence="4" id="KW-1185">Reference proteome</keyword>